<evidence type="ECO:0008006" key="4">
    <source>
        <dbReference type="Google" id="ProtNLM"/>
    </source>
</evidence>
<keyword evidence="1" id="KW-0472">Membrane</keyword>
<keyword evidence="1" id="KW-1133">Transmembrane helix</keyword>
<proteinExistence type="predicted"/>
<reference evidence="2" key="1">
    <citation type="submission" date="2023-10" db="EMBL/GenBank/DDBJ databases">
        <title>Surveillance and assessment of the effects of hospital wastewater treatment on clearance of pathogenic bacterial and antimicrobial resistance genes.</title>
        <authorList>
            <person name="Wu Y."/>
        </authorList>
    </citation>
    <scope>NUCLEOTIDE SEQUENCE</scope>
    <source>
        <strain evidence="2">23-M-SRM-33-1</strain>
    </source>
</reference>
<organism evidence="2 3">
    <name type="scientific">Klebsiella quasipneumoniae subsp. quasipneumoniae</name>
    <dbReference type="NCBI Taxonomy" id="1667327"/>
    <lineage>
        <taxon>Bacteria</taxon>
        <taxon>Pseudomonadati</taxon>
        <taxon>Pseudomonadota</taxon>
        <taxon>Gammaproteobacteria</taxon>
        <taxon>Enterobacterales</taxon>
        <taxon>Enterobacteriaceae</taxon>
        <taxon>Klebsiella/Raoultella group</taxon>
        <taxon>Klebsiella</taxon>
        <taxon>Klebsiella pneumoniae complex</taxon>
    </lineage>
</organism>
<dbReference type="RefSeq" id="WP_089140437.1">
    <property type="nucleotide sequence ID" value="NZ_JAWHZD010000024.1"/>
</dbReference>
<gene>
    <name evidence="2" type="ORF">RZP41_24695</name>
</gene>
<comment type="caution">
    <text evidence="2">The sequence shown here is derived from an EMBL/GenBank/DDBJ whole genome shotgun (WGS) entry which is preliminary data.</text>
</comment>
<sequence length="116" mass="13139">MMWIVTAMYFVVVSGLLLVGFVVYGKTLFFLGRSGAFAKYVGGGIVYVLFACVLVAPLFIAPVFINGWREAFNSNVVYAVYFMVLFVLAALPGGLYFKKNFLSRLRRLGYFKKRQY</sequence>
<feature type="transmembrane region" description="Helical" evidence="1">
    <location>
        <begin position="45"/>
        <end position="65"/>
    </location>
</feature>
<keyword evidence="1" id="KW-0812">Transmembrane</keyword>
<dbReference type="EMBL" id="JAWHZD010000024">
    <property type="protein sequence ID" value="MDV0844415.1"/>
    <property type="molecule type" value="Genomic_DNA"/>
</dbReference>
<accession>A0AAW8XXW3</accession>
<evidence type="ECO:0000313" key="3">
    <source>
        <dbReference type="Proteomes" id="UP001284547"/>
    </source>
</evidence>
<dbReference type="AlphaFoldDB" id="A0AAW8XXW3"/>
<evidence type="ECO:0000256" key="1">
    <source>
        <dbReference type="SAM" id="Phobius"/>
    </source>
</evidence>
<feature type="transmembrane region" description="Helical" evidence="1">
    <location>
        <begin position="77"/>
        <end position="97"/>
    </location>
</feature>
<dbReference type="Proteomes" id="UP001284547">
    <property type="component" value="Unassembled WGS sequence"/>
</dbReference>
<name>A0AAW8XXW3_9ENTR</name>
<evidence type="ECO:0000313" key="2">
    <source>
        <dbReference type="EMBL" id="MDV0844415.1"/>
    </source>
</evidence>
<feature type="transmembrane region" description="Helical" evidence="1">
    <location>
        <begin position="6"/>
        <end position="24"/>
    </location>
</feature>
<protein>
    <recommendedName>
        <fullName evidence="4">Inner membrane protein</fullName>
    </recommendedName>
</protein>